<dbReference type="PANTHER" id="PTHR10281">
    <property type="entry name" value="MEMBRANE-ASSOCIATED PROGESTERONE RECEPTOR COMPONENT-RELATED"/>
    <property type="match status" value="1"/>
</dbReference>
<dbReference type="OrthoDB" id="899at2759"/>
<dbReference type="InterPro" id="IPR050577">
    <property type="entry name" value="MAPR/NEUFC/NENF-like"/>
</dbReference>
<protein>
    <submittedName>
        <fullName evidence="1">Uncharacterized protein</fullName>
    </submittedName>
</protein>
<dbReference type="Gene3D" id="3.10.120.10">
    <property type="entry name" value="Cytochrome b5-like heme/steroid binding domain"/>
    <property type="match status" value="1"/>
</dbReference>
<dbReference type="PANTHER" id="PTHR10281:SF76">
    <property type="entry name" value="CALCUTTA CUP-RELATED"/>
    <property type="match status" value="1"/>
</dbReference>
<evidence type="ECO:0000313" key="2">
    <source>
        <dbReference type="Proteomes" id="UP000268321"/>
    </source>
</evidence>
<dbReference type="AlphaFoldDB" id="A0A4P9ZCT1"/>
<dbReference type="InterPro" id="IPR036400">
    <property type="entry name" value="Cyt_B5-like_heme/steroid_sf"/>
</dbReference>
<dbReference type="EMBL" id="ML004453">
    <property type="protein sequence ID" value="RKP30704.1"/>
    <property type="molecule type" value="Genomic_DNA"/>
</dbReference>
<dbReference type="GO" id="GO:0012505">
    <property type="term" value="C:endomembrane system"/>
    <property type="evidence" value="ECO:0007669"/>
    <property type="project" value="TreeGrafter"/>
</dbReference>
<keyword evidence="2" id="KW-1185">Reference proteome</keyword>
<evidence type="ECO:0000313" key="1">
    <source>
        <dbReference type="EMBL" id="RKP30704.1"/>
    </source>
</evidence>
<proteinExistence type="predicted"/>
<organism evidence="1 2">
    <name type="scientific">Metschnikowia bicuspidata</name>
    <dbReference type="NCBI Taxonomy" id="27322"/>
    <lineage>
        <taxon>Eukaryota</taxon>
        <taxon>Fungi</taxon>
        <taxon>Dikarya</taxon>
        <taxon>Ascomycota</taxon>
        <taxon>Saccharomycotina</taxon>
        <taxon>Pichiomycetes</taxon>
        <taxon>Metschnikowiaceae</taxon>
        <taxon>Metschnikowia</taxon>
    </lineage>
</organism>
<dbReference type="Proteomes" id="UP000268321">
    <property type="component" value="Unassembled WGS sequence"/>
</dbReference>
<dbReference type="SUPFAM" id="SSF55856">
    <property type="entry name" value="Cytochrome b5-like heme/steroid binding domain"/>
    <property type="match status" value="1"/>
</dbReference>
<reference evidence="2" key="1">
    <citation type="journal article" date="2018" name="Nat. Microbiol.">
        <title>Leveraging single-cell genomics to expand the fungal tree of life.</title>
        <authorList>
            <person name="Ahrendt S.R."/>
            <person name="Quandt C.A."/>
            <person name="Ciobanu D."/>
            <person name="Clum A."/>
            <person name="Salamov A."/>
            <person name="Andreopoulos B."/>
            <person name="Cheng J.F."/>
            <person name="Woyke T."/>
            <person name="Pelin A."/>
            <person name="Henrissat B."/>
            <person name="Reynolds N.K."/>
            <person name="Benny G.L."/>
            <person name="Smith M.E."/>
            <person name="James T.Y."/>
            <person name="Grigoriev I.V."/>
        </authorList>
    </citation>
    <scope>NUCLEOTIDE SEQUENCE [LARGE SCALE GENOMIC DNA]</scope>
    <source>
        <strain evidence="2">Baker2002</strain>
    </source>
</reference>
<dbReference type="GO" id="GO:0016020">
    <property type="term" value="C:membrane"/>
    <property type="evidence" value="ECO:0007669"/>
    <property type="project" value="TreeGrafter"/>
</dbReference>
<gene>
    <name evidence="1" type="ORF">METBISCDRAFT_23038</name>
</gene>
<accession>A0A4P9ZCT1</accession>
<sequence>MDKPQMYVALRGYIYDVSSNPARYSVGKSYHKLVGKDVSRLLGLNKLSLLAEETDGRPEWELTWDTTGLTDEQQAIVDKWVVYFQARYKIVGAVLDHVTN</sequence>
<name>A0A4P9ZCT1_9ASCO</name>